<dbReference type="AlphaFoldDB" id="A0A1H1PE18"/>
<protein>
    <submittedName>
        <fullName evidence="1">Uncharacterized protein</fullName>
    </submittedName>
</protein>
<proteinExistence type="predicted"/>
<organism evidence="1 2">
    <name type="scientific">Actinopolymorpha singaporensis</name>
    <dbReference type="NCBI Taxonomy" id="117157"/>
    <lineage>
        <taxon>Bacteria</taxon>
        <taxon>Bacillati</taxon>
        <taxon>Actinomycetota</taxon>
        <taxon>Actinomycetes</taxon>
        <taxon>Propionibacteriales</taxon>
        <taxon>Actinopolymorphaceae</taxon>
        <taxon>Actinopolymorpha</taxon>
    </lineage>
</organism>
<name>A0A1H1PE18_9ACTN</name>
<evidence type="ECO:0000313" key="1">
    <source>
        <dbReference type="EMBL" id="SDS09255.1"/>
    </source>
</evidence>
<accession>A0A1H1PE18</accession>
<sequence>MGSLVGTAAGKLPEWFGPWAGDRARFDLDAHGDPMNTTGTFRVFHGVGTTDEARAEFEGDITCLTVAGPAAIATGVITHGYADLPPLPDPDVTGKKVSFTVLDHGGRDRMYWAWEFVGAPINDCQGLAPMFRPSHGGFRVGTDD</sequence>
<dbReference type="OrthoDB" id="3628502at2"/>
<dbReference type="Proteomes" id="UP000198983">
    <property type="component" value="Chromosome I"/>
</dbReference>
<dbReference type="RefSeq" id="WP_092651981.1">
    <property type="nucleotide sequence ID" value="NZ_LT629732.1"/>
</dbReference>
<evidence type="ECO:0000313" key="2">
    <source>
        <dbReference type="Proteomes" id="UP000198983"/>
    </source>
</evidence>
<reference evidence="1 2" key="1">
    <citation type="submission" date="2016-10" db="EMBL/GenBank/DDBJ databases">
        <authorList>
            <person name="de Groot N.N."/>
        </authorList>
    </citation>
    <scope>NUCLEOTIDE SEQUENCE [LARGE SCALE GENOMIC DNA]</scope>
    <source>
        <strain evidence="1 2">DSM 22024</strain>
    </source>
</reference>
<keyword evidence="2" id="KW-1185">Reference proteome</keyword>
<dbReference type="EMBL" id="LT629732">
    <property type="protein sequence ID" value="SDS09255.1"/>
    <property type="molecule type" value="Genomic_DNA"/>
</dbReference>
<gene>
    <name evidence="1" type="ORF">SAMN04489717_1600</name>
</gene>